<dbReference type="InterPro" id="IPR002938">
    <property type="entry name" value="FAD-bd"/>
</dbReference>
<protein>
    <recommendedName>
        <fullName evidence="5">FAD-binding domain-containing protein</fullName>
    </recommendedName>
</protein>
<evidence type="ECO:0000256" key="4">
    <source>
        <dbReference type="SAM" id="MobiDB-lite"/>
    </source>
</evidence>
<keyword evidence="7" id="KW-1185">Reference proteome</keyword>
<dbReference type="SUPFAM" id="SSF51905">
    <property type="entry name" value="FAD/NAD(P)-binding domain"/>
    <property type="match status" value="1"/>
</dbReference>
<feature type="domain" description="FAD-binding" evidence="5">
    <location>
        <begin position="6"/>
        <end position="348"/>
    </location>
</feature>
<dbReference type="EMBL" id="JBJKBG010000009">
    <property type="protein sequence ID" value="KAL3722729.1"/>
    <property type="molecule type" value="Genomic_DNA"/>
</dbReference>
<dbReference type="Gene3D" id="3.50.50.60">
    <property type="entry name" value="FAD/NAD(P)-binding domain"/>
    <property type="match status" value="1"/>
</dbReference>
<evidence type="ECO:0000313" key="7">
    <source>
        <dbReference type="Proteomes" id="UP001634007"/>
    </source>
</evidence>
<gene>
    <name evidence="6" type="ORF">ACJRO7_035009</name>
</gene>
<proteinExistence type="inferred from homology"/>
<dbReference type="AlphaFoldDB" id="A0ABD3J7R7"/>
<keyword evidence="1" id="KW-0560">Oxidoreductase</keyword>
<evidence type="ECO:0000256" key="3">
    <source>
        <dbReference type="ARBA" id="ARBA00024018"/>
    </source>
</evidence>
<evidence type="ECO:0000256" key="2">
    <source>
        <dbReference type="ARBA" id="ARBA00023033"/>
    </source>
</evidence>
<comment type="similarity">
    <text evidence="3">Belongs to the 3-hydroxybenzoate 6-hydroxylase family.</text>
</comment>
<dbReference type="PANTHER" id="PTHR45934">
    <property type="entry name" value="FAD/NAD(P)-BINDING OXIDOREDUCTASE FAMILY PROTEIN"/>
    <property type="match status" value="1"/>
</dbReference>
<keyword evidence="2" id="KW-0503">Monooxygenase</keyword>
<sequence>MEAVEDIVIVGAGIAGLTTALGLHRLGLRSLVAEASDGLRTTGFAFLTWTNAWRALDAVGIGEPLRQQHNQLSRLQTTSEVSGHPTAERQFDATGPQRGHEFRCVQRRTLLETLMNELPSGTVRYSSKVVSIEESGYSKLVHLSDGSSLKAKVLIGCDGVNSAVTKWLGFKKPAFVGRFSIRGSAYYHGHGFEPEYVRYKAEGVRLGAIACDEKSIYWFFTFSSSSKNEEMEGSPAKTKQFVLSKLGNIPDNVRAIIEKTEPANIILSPLRFRHPWEIMLGNISKTNVCVAGDAFHPMTPDIGQGACSALEDGIVLARCLGEALRDKQGMSSEEYYAKERRWRAFKLISTAYTVGYIEQSNGKVLSFLRDRVLASFLAGLPLKMASYDCGKLRAS</sequence>
<dbReference type="GO" id="GO:0004497">
    <property type="term" value="F:monooxygenase activity"/>
    <property type="evidence" value="ECO:0007669"/>
    <property type="project" value="UniProtKB-KW"/>
</dbReference>
<feature type="region of interest" description="Disordered" evidence="4">
    <location>
        <begin position="77"/>
        <end position="98"/>
    </location>
</feature>
<dbReference type="InterPro" id="IPR036188">
    <property type="entry name" value="FAD/NAD-bd_sf"/>
</dbReference>
<comment type="caution">
    <text evidence="6">The sequence shown here is derived from an EMBL/GenBank/DDBJ whole genome shotgun (WGS) entry which is preliminary data.</text>
</comment>
<evidence type="ECO:0000313" key="6">
    <source>
        <dbReference type="EMBL" id="KAL3722729.1"/>
    </source>
</evidence>
<dbReference type="PANTHER" id="PTHR45934:SF20">
    <property type="entry name" value="MONOOXYGENASE 2-RELATED"/>
    <property type="match status" value="1"/>
</dbReference>
<accession>A0ABD3J7R7</accession>
<dbReference type="PRINTS" id="PR00420">
    <property type="entry name" value="RNGMNOXGNASE"/>
</dbReference>
<organism evidence="6 7">
    <name type="scientific">Eucalyptus globulus</name>
    <name type="common">Tasmanian blue gum</name>
    <dbReference type="NCBI Taxonomy" id="34317"/>
    <lineage>
        <taxon>Eukaryota</taxon>
        <taxon>Viridiplantae</taxon>
        <taxon>Streptophyta</taxon>
        <taxon>Embryophyta</taxon>
        <taxon>Tracheophyta</taxon>
        <taxon>Spermatophyta</taxon>
        <taxon>Magnoliopsida</taxon>
        <taxon>eudicotyledons</taxon>
        <taxon>Gunneridae</taxon>
        <taxon>Pentapetalae</taxon>
        <taxon>rosids</taxon>
        <taxon>malvids</taxon>
        <taxon>Myrtales</taxon>
        <taxon>Myrtaceae</taxon>
        <taxon>Myrtoideae</taxon>
        <taxon>Eucalypteae</taxon>
        <taxon>Eucalyptus</taxon>
    </lineage>
</organism>
<dbReference type="Pfam" id="PF01494">
    <property type="entry name" value="FAD_binding_3"/>
    <property type="match status" value="1"/>
</dbReference>
<evidence type="ECO:0000259" key="5">
    <source>
        <dbReference type="Pfam" id="PF01494"/>
    </source>
</evidence>
<evidence type="ECO:0000256" key="1">
    <source>
        <dbReference type="ARBA" id="ARBA00023002"/>
    </source>
</evidence>
<dbReference type="InterPro" id="IPR044560">
    <property type="entry name" value="MOase"/>
</dbReference>
<name>A0ABD3J7R7_EUCGL</name>
<dbReference type="Proteomes" id="UP001634007">
    <property type="component" value="Unassembled WGS sequence"/>
</dbReference>
<reference evidence="6 7" key="1">
    <citation type="submission" date="2024-11" db="EMBL/GenBank/DDBJ databases">
        <title>Chromosome-level genome assembly of Eucalyptus globulus Labill. provides insights into its genome evolution.</title>
        <authorList>
            <person name="Li X."/>
        </authorList>
    </citation>
    <scope>NUCLEOTIDE SEQUENCE [LARGE SCALE GENOMIC DNA]</scope>
    <source>
        <strain evidence="6">CL2024</strain>
        <tissue evidence="6">Fresh tender leaves</tissue>
    </source>
</reference>